<evidence type="ECO:0000256" key="1">
    <source>
        <dbReference type="SAM" id="SignalP"/>
    </source>
</evidence>
<evidence type="ECO:0000313" key="3">
    <source>
        <dbReference type="Proteomes" id="UP001176940"/>
    </source>
</evidence>
<gene>
    <name evidence="2" type="ORF">RIMI_LOCUS2795673</name>
</gene>
<keyword evidence="3" id="KW-1185">Reference proteome</keyword>
<proteinExistence type="predicted"/>
<keyword evidence="1" id="KW-0732">Signal</keyword>
<dbReference type="InterPro" id="IPR038885">
    <property type="entry name" value="PLB1"/>
</dbReference>
<name>A0ABN9KZJ4_9NEOB</name>
<dbReference type="PANTHER" id="PTHR21325:SF45">
    <property type="entry name" value="PHOSPHOLIPASE B1, MEMBRANE-ASSOCIATED"/>
    <property type="match status" value="1"/>
</dbReference>
<organism evidence="2 3">
    <name type="scientific">Ranitomeya imitator</name>
    <name type="common">mimic poison frog</name>
    <dbReference type="NCBI Taxonomy" id="111125"/>
    <lineage>
        <taxon>Eukaryota</taxon>
        <taxon>Metazoa</taxon>
        <taxon>Chordata</taxon>
        <taxon>Craniata</taxon>
        <taxon>Vertebrata</taxon>
        <taxon>Euteleostomi</taxon>
        <taxon>Amphibia</taxon>
        <taxon>Batrachia</taxon>
        <taxon>Anura</taxon>
        <taxon>Neobatrachia</taxon>
        <taxon>Hyloidea</taxon>
        <taxon>Dendrobatidae</taxon>
        <taxon>Dendrobatinae</taxon>
        <taxon>Ranitomeya</taxon>
    </lineage>
</organism>
<dbReference type="Proteomes" id="UP001176940">
    <property type="component" value="Unassembled WGS sequence"/>
</dbReference>
<comment type="caution">
    <text evidence="2">The sequence shown here is derived from an EMBL/GenBank/DDBJ whole genome shotgun (WGS) entry which is preliminary data.</text>
</comment>
<dbReference type="SUPFAM" id="SSF52266">
    <property type="entry name" value="SGNH hydrolase"/>
    <property type="match status" value="1"/>
</dbReference>
<protein>
    <submittedName>
        <fullName evidence="2">Uncharacterized protein</fullName>
    </submittedName>
</protein>
<dbReference type="InterPro" id="IPR001087">
    <property type="entry name" value="GDSL"/>
</dbReference>
<feature type="chain" id="PRO_5047519074" evidence="1">
    <location>
        <begin position="29"/>
        <end position="172"/>
    </location>
</feature>
<sequence length="172" mass="18828">MTVRGIWGLPSGTFLISLLLQAAIGANATNILDLPTEFRQLSWSIGGYSNLSDTITLPNILKIFNPHLVGYGKRSTVSYRPAALEDAGLNLAVTGANTLLLPEQVRRLIATLQILPQINFQEDWKIVTIFIGSNDLCDYCNDKVRSGLTPHHPPLCAPSSQIITFWIPVTVS</sequence>
<dbReference type="PANTHER" id="PTHR21325">
    <property type="entry name" value="PHOSPHOLIPASE B, PLB1"/>
    <property type="match status" value="1"/>
</dbReference>
<accession>A0ABN9KZJ4</accession>
<feature type="signal peptide" evidence="1">
    <location>
        <begin position="1"/>
        <end position="28"/>
    </location>
</feature>
<evidence type="ECO:0000313" key="2">
    <source>
        <dbReference type="EMBL" id="CAJ0926496.1"/>
    </source>
</evidence>
<dbReference type="EMBL" id="CAUEEQ010004014">
    <property type="protein sequence ID" value="CAJ0926496.1"/>
    <property type="molecule type" value="Genomic_DNA"/>
</dbReference>
<reference evidence="2" key="1">
    <citation type="submission" date="2023-07" db="EMBL/GenBank/DDBJ databases">
        <authorList>
            <person name="Stuckert A."/>
        </authorList>
    </citation>
    <scope>NUCLEOTIDE SEQUENCE</scope>
</reference>
<dbReference type="Pfam" id="PF00657">
    <property type="entry name" value="Lipase_GDSL"/>
    <property type="match status" value="1"/>
</dbReference>